<dbReference type="InParanoid" id="A0A0C3GC53"/>
<dbReference type="HOGENOM" id="CLU_1845677_0_0_1"/>
<reference evidence="2" key="2">
    <citation type="submission" date="2015-01" db="EMBL/GenBank/DDBJ databases">
        <title>Evolutionary Origins and Diversification of the Mycorrhizal Mutualists.</title>
        <authorList>
            <consortium name="DOE Joint Genome Institute"/>
            <consortium name="Mycorrhizal Genomics Consortium"/>
            <person name="Kohler A."/>
            <person name="Kuo A."/>
            <person name="Nagy L.G."/>
            <person name="Floudas D."/>
            <person name="Copeland A."/>
            <person name="Barry K.W."/>
            <person name="Cichocki N."/>
            <person name="Veneault-Fourrey C."/>
            <person name="LaButti K."/>
            <person name="Lindquist E.A."/>
            <person name="Lipzen A."/>
            <person name="Lundell T."/>
            <person name="Morin E."/>
            <person name="Murat C."/>
            <person name="Riley R."/>
            <person name="Ohm R."/>
            <person name="Sun H."/>
            <person name="Tunlid A."/>
            <person name="Henrissat B."/>
            <person name="Grigoriev I.V."/>
            <person name="Hibbett D.S."/>
            <person name="Martin F."/>
        </authorList>
    </citation>
    <scope>NUCLEOTIDE SEQUENCE [LARGE SCALE GENOMIC DNA]</scope>
    <source>
        <strain evidence="2">Zn</strain>
    </source>
</reference>
<keyword evidence="2" id="KW-1185">Reference proteome</keyword>
<evidence type="ECO:0000313" key="1">
    <source>
        <dbReference type="EMBL" id="KIM93735.1"/>
    </source>
</evidence>
<proteinExistence type="predicted"/>
<dbReference type="Proteomes" id="UP000054321">
    <property type="component" value="Unassembled WGS sequence"/>
</dbReference>
<reference evidence="1 2" key="1">
    <citation type="submission" date="2014-04" db="EMBL/GenBank/DDBJ databases">
        <authorList>
            <consortium name="DOE Joint Genome Institute"/>
            <person name="Kuo A."/>
            <person name="Martino E."/>
            <person name="Perotto S."/>
            <person name="Kohler A."/>
            <person name="Nagy L.G."/>
            <person name="Floudas D."/>
            <person name="Copeland A."/>
            <person name="Barry K.W."/>
            <person name="Cichocki N."/>
            <person name="Veneault-Fourrey C."/>
            <person name="LaButti K."/>
            <person name="Lindquist E.A."/>
            <person name="Lipzen A."/>
            <person name="Lundell T."/>
            <person name="Morin E."/>
            <person name="Murat C."/>
            <person name="Sun H."/>
            <person name="Tunlid A."/>
            <person name="Henrissat B."/>
            <person name="Grigoriev I.V."/>
            <person name="Hibbett D.S."/>
            <person name="Martin F."/>
            <person name="Nordberg H.P."/>
            <person name="Cantor M.N."/>
            <person name="Hua S.X."/>
        </authorList>
    </citation>
    <scope>NUCLEOTIDE SEQUENCE [LARGE SCALE GENOMIC DNA]</scope>
    <source>
        <strain evidence="1 2">Zn</strain>
    </source>
</reference>
<dbReference type="AlphaFoldDB" id="A0A0C3GC53"/>
<organism evidence="1 2">
    <name type="scientific">Oidiodendron maius (strain Zn)</name>
    <dbReference type="NCBI Taxonomy" id="913774"/>
    <lineage>
        <taxon>Eukaryota</taxon>
        <taxon>Fungi</taxon>
        <taxon>Dikarya</taxon>
        <taxon>Ascomycota</taxon>
        <taxon>Pezizomycotina</taxon>
        <taxon>Leotiomycetes</taxon>
        <taxon>Leotiomycetes incertae sedis</taxon>
        <taxon>Myxotrichaceae</taxon>
        <taxon>Oidiodendron</taxon>
    </lineage>
</organism>
<dbReference type="STRING" id="913774.A0A0C3GC53"/>
<sequence>MMLCFALNRFHEGHVSPTDSCALPRRDEILGALTIAKSLWEKHANRSVEARKAEMAITAVLKQDFDMSSLPILTALDGEEAALVRDQSVSVGHPAGVCEQMPGQSYLVSFDFGQNLIEDFPFSTVDADMAAFGCLWDDS</sequence>
<dbReference type="EMBL" id="KN832893">
    <property type="protein sequence ID" value="KIM93735.1"/>
    <property type="molecule type" value="Genomic_DNA"/>
</dbReference>
<protein>
    <submittedName>
        <fullName evidence="1">Uncharacterized protein</fullName>
    </submittedName>
</protein>
<evidence type="ECO:0000313" key="2">
    <source>
        <dbReference type="Proteomes" id="UP000054321"/>
    </source>
</evidence>
<name>A0A0C3GC53_OIDMZ</name>
<gene>
    <name evidence="1" type="ORF">OIDMADRAFT_35556</name>
</gene>
<accession>A0A0C3GC53</accession>